<dbReference type="Pfam" id="PF06422">
    <property type="entry name" value="PDR_CDR"/>
    <property type="match status" value="1"/>
</dbReference>
<evidence type="ECO:0000256" key="3">
    <source>
        <dbReference type="SAM" id="Phobius"/>
    </source>
</evidence>
<keyword evidence="3" id="KW-1133">Transmembrane helix</keyword>
<organism evidence="5 6">
    <name type="scientific">Leucosporidium creatinivorum</name>
    <dbReference type="NCBI Taxonomy" id="106004"/>
    <lineage>
        <taxon>Eukaryota</taxon>
        <taxon>Fungi</taxon>
        <taxon>Dikarya</taxon>
        <taxon>Basidiomycota</taxon>
        <taxon>Pucciniomycotina</taxon>
        <taxon>Microbotryomycetes</taxon>
        <taxon>Leucosporidiales</taxon>
        <taxon>Leucosporidium</taxon>
    </lineage>
</organism>
<keyword evidence="6" id="KW-1185">Reference proteome</keyword>
<name>A0A1Y2FDT6_9BASI</name>
<dbReference type="EMBL" id="MCGR01000022">
    <property type="protein sequence ID" value="ORY81787.1"/>
    <property type="molecule type" value="Genomic_DNA"/>
</dbReference>
<evidence type="ECO:0000313" key="6">
    <source>
        <dbReference type="Proteomes" id="UP000193467"/>
    </source>
</evidence>
<keyword evidence="3" id="KW-0812">Transmembrane</keyword>
<evidence type="ECO:0000256" key="1">
    <source>
        <dbReference type="ARBA" id="ARBA00022448"/>
    </source>
</evidence>
<reference evidence="5 6" key="1">
    <citation type="submission" date="2016-07" db="EMBL/GenBank/DDBJ databases">
        <title>Pervasive Adenine N6-methylation of Active Genes in Fungi.</title>
        <authorList>
            <consortium name="DOE Joint Genome Institute"/>
            <person name="Mondo S.J."/>
            <person name="Dannebaum R.O."/>
            <person name="Kuo R.C."/>
            <person name="Labutti K."/>
            <person name="Haridas S."/>
            <person name="Kuo A."/>
            <person name="Salamov A."/>
            <person name="Ahrendt S.R."/>
            <person name="Lipzen A."/>
            <person name="Sullivan W."/>
            <person name="Andreopoulos W.B."/>
            <person name="Clum A."/>
            <person name="Lindquist E."/>
            <person name="Daum C."/>
            <person name="Ramamoorthy G.K."/>
            <person name="Gryganskyi A."/>
            <person name="Culley D."/>
            <person name="Magnuson J.K."/>
            <person name="James T.Y."/>
            <person name="O'Malley M.A."/>
            <person name="Stajich J.E."/>
            <person name="Spatafora J.W."/>
            <person name="Visel A."/>
            <person name="Grigoriev I.V."/>
        </authorList>
    </citation>
    <scope>NUCLEOTIDE SEQUENCE [LARGE SCALE GENOMIC DNA]</scope>
    <source>
        <strain evidence="5 6">62-1032</strain>
    </source>
</reference>
<feature type="domain" description="CDR ABC transporter" evidence="4">
    <location>
        <begin position="23"/>
        <end position="77"/>
    </location>
</feature>
<comment type="caution">
    <text evidence="5">The sequence shown here is derived from an EMBL/GenBank/DDBJ whole genome shotgun (WGS) entry which is preliminary data.</text>
</comment>
<dbReference type="GO" id="GO:0042626">
    <property type="term" value="F:ATPase-coupled transmembrane transporter activity"/>
    <property type="evidence" value="ECO:0007669"/>
    <property type="project" value="InterPro"/>
</dbReference>
<feature type="transmembrane region" description="Helical" evidence="3">
    <location>
        <begin position="33"/>
        <end position="53"/>
    </location>
</feature>
<keyword evidence="3" id="KW-0472">Membrane</keyword>
<gene>
    <name evidence="5" type="ORF">BCR35DRAFT_331544</name>
</gene>
<feature type="region of interest" description="Disordered" evidence="2">
    <location>
        <begin position="142"/>
        <end position="164"/>
    </location>
</feature>
<feature type="compositionally biased region" description="Acidic residues" evidence="2">
    <location>
        <begin position="154"/>
        <end position="163"/>
    </location>
</feature>
<accession>A0A1Y2FDT6</accession>
<dbReference type="InterPro" id="IPR010929">
    <property type="entry name" value="PDR_CDR_ABC"/>
</dbReference>
<dbReference type="GO" id="GO:0005524">
    <property type="term" value="F:ATP binding"/>
    <property type="evidence" value="ECO:0007669"/>
    <property type="project" value="InterPro"/>
</dbReference>
<dbReference type="AlphaFoldDB" id="A0A1Y2FDT6"/>
<dbReference type="GO" id="GO:0016020">
    <property type="term" value="C:membrane"/>
    <property type="evidence" value="ECO:0007669"/>
    <property type="project" value="InterPro"/>
</dbReference>
<evidence type="ECO:0000259" key="4">
    <source>
        <dbReference type="Pfam" id="PF06422"/>
    </source>
</evidence>
<sequence>MNAPCTMLILSGPAYLGIDIANQMTFSYTWNNAWHNLGIIFGYLVFFLGVSLATTEVQHDDSATGGVMIFERDAAPNELEQAGVSEGEKEAAAKTLETTSDIFTWRNVCYDVQIKVSSVRTLIAETPSPSFGLPLAVVGEGSPYSPLPPRPDEVDPTQEQDDDGSLRTELLGIIVSFRPYSYLALACRSLSLPSP</sequence>
<proteinExistence type="predicted"/>
<evidence type="ECO:0000256" key="2">
    <source>
        <dbReference type="SAM" id="MobiDB-lite"/>
    </source>
</evidence>
<dbReference type="Proteomes" id="UP000193467">
    <property type="component" value="Unassembled WGS sequence"/>
</dbReference>
<evidence type="ECO:0000313" key="5">
    <source>
        <dbReference type="EMBL" id="ORY81787.1"/>
    </source>
</evidence>
<dbReference type="STRING" id="106004.A0A1Y2FDT6"/>
<dbReference type="InParanoid" id="A0A1Y2FDT6"/>
<protein>
    <recommendedName>
        <fullName evidence="4">CDR ABC transporter domain-containing protein</fullName>
    </recommendedName>
</protein>
<keyword evidence="1" id="KW-0813">Transport</keyword>